<organism evidence="1 2">
    <name type="scientific">Tanacetum coccineum</name>
    <dbReference type="NCBI Taxonomy" id="301880"/>
    <lineage>
        <taxon>Eukaryota</taxon>
        <taxon>Viridiplantae</taxon>
        <taxon>Streptophyta</taxon>
        <taxon>Embryophyta</taxon>
        <taxon>Tracheophyta</taxon>
        <taxon>Spermatophyta</taxon>
        <taxon>Magnoliopsida</taxon>
        <taxon>eudicotyledons</taxon>
        <taxon>Gunneridae</taxon>
        <taxon>Pentapetalae</taxon>
        <taxon>asterids</taxon>
        <taxon>campanulids</taxon>
        <taxon>Asterales</taxon>
        <taxon>Asteraceae</taxon>
        <taxon>Asteroideae</taxon>
        <taxon>Anthemideae</taxon>
        <taxon>Anthemidinae</taxon>
        <taxon>Tanacetum</taxon>
    </lineage>
</organism>
<name>A0ABQ5E7B2_9ASTR</name>
<comment type="caution">
    <text evidence="1">The sequence shown here is derived from an EMBL/GenBank/DDBJ whole genome shotgun (WGS) entry which is preliminary data.</text>
</comment>
<gene>
    <name evidence="1" type="ORF">Tco_0955437</name>
</gene>
<accession>A0ABQ5E7B2</accession>
<dbReference type="Proteomes" id="UP001151760">
    <property type="component" value="Unassembled WGS sequence"/>
</dbReference>
<dbReference type="EMBL" id="BQNB010016009">
    <property type="protein sequence ID" value="GJT46722.1"/>
    <property type="molecule type" value="Genomic_DNA"/>
</dbReference>
<protein>
    <submittedName>
        <fullName evidence="1">Uncharacterized protein</fullName>
    </submittedName>
</protein>
<keyword evidence="2" id="KW-1185">Reference proteome</keyword>
<sequence length="103" mass="11661">MFIFSSRLFVIRKRWFGVNHMDIAPRYAGIVMGVSNTAGTLAGMEDPLVNCYLNGKPREQLINLENNLSHQDQHGFHNCTPVTPPNLGRSGMLNIRGRYFIVQ</sequence>
<reference evidence="1" key="2">
    <citation type="submission" date="2022-01" db="EMBL/GenBank/DDBJ databases">
        <authorList>
            <person name="Yamashiro T."/>
            <person name="Shiraishi A."/>
            <person name="Satake H."/>
            <person name="Nakayama K."/>
        </authorList>
    </citation>
    <scope>NUCLEOTIDE SEQUENCE</scope>
</reference>
<evidence type="ECO:0000313" key="2">
    <source>
        <dbReference type="Proteomes" id="UP001151760"/>
    </source>
</evidence>
<proteinExistence type="predicted"/>
<reference evidence="1" key="1">
    <citation type="journal article" date="2022" name="Int. J. Mol. Sci.">
        <title>Draft Genome of Tanacetum Coccineum: Genomic Comparison of Closely Related Tanacetum-Family Plants.</title>
        <authorList>
            <person name="Yamashiro T."/>
            <person name="Shiraishi A."/>
            <person name="Nakayama K."/>
            <person name="Satake H."/>
        </authorList>
    </citation>
    <scope>NUCLEOTIDE SEQUENCE</scope>
</reference>
<evidence type="ECO:0000313" key="1">
    <source>
        <dbReference type="EMBL" id="GJT46722.1"/>
    </source>
</evidence>